<feature type="transmembrane region" description="Helical" evidence="6">
    <location>
        <begin position="206"/>
        <end position="230"/>
    </location>
</feature>
<dbReference type="SUPFAM" id="SSF103473">
    <property type="entry name" value="MFS general substrate transporter"/>
    <property type="match status" value="1"/>
</dbReference>
<evidence type="ECO:0000313" key="8">
    <source>
        <dbReference type="Proteomes" id="UP000078335"/>
    </source>
</evidence>
<keyword evidence="4 6" id="KW-1133">Transmembrane helix</keyword>
<evidence type="ECO:0000256" key="2">
    <source>
        <dbReference type="ARBA" id="ARBA00022475"/>
    </source>
</evidence>
<evidence type="ECO:0008006" key="9">
    <source>
        <dbReference type="Google" id="ProtNLM"/>
    </source>
</evidence>
<feature type="transmembrane region" description="Helical" evidence="6">
    <location>
        <begin position="332"/>
        <end position="355"/>
    </location>
</feature>
<keyword evidence="2" id="KW-1003">Cell membrane</keyword>
<dbReference type="EMBL" id="LDRB01000002">
    <property type="protein sequence ID" value="KTR43271.1"/>
    <property type="molecule type" value="Genomic_DNA"/>
</dbReference>
<feature type="transmembrane region" description="Helical" evidence="6">
    <location>
        <begin position="298"/>
        <end position="320"/>
    </location>
</feature>
<evidence type="ECO:0000256" key="3">
    <source>
        <dbReference type="ARBA" id="ARBA00022692"/>
    </source>
</evidence>
<keyword evidence="5 6" id="KW-0472">Membrane</keyword>
<feature type="transmembrane region" description="Helical" evidence="6">
    <location>
        <begin position="51"/>
        <end position="70"/>
    </location>
</feature>
<proteinExistence type="predicted"/>
<dbReference type="Pfam" id="PF07690">
    <property type="entry name" value="MFS_1"/>
    <property type="match status" value="1"/>
</dbReference>
<feature type="transmembrane region" description="Helical" evidence="6">
    <location>
        <begin position="242"/>
        <end position="263"/>
    </location>
</feature>
<gene>
    <name evidence="7" type="ORF">NS263_00300</name>
</gene>
<evidence type="ECO:0000313" key="7">
    <source>
        <dbReference type="EMBL" id="KTR43271.1"/>
    </source>
</evidence>
<dbReference type="InterPro" id="IPR050189">
    <property type="entry name" value="MFS_Efflux_Transporters"/>
</dbReference>
<comment type="subcellular location">
    <subcellularLocation>
        <location evidence="1">Cell membrane</location>
        <topology evidence="1">Multi-pass membrane protein</topology>
    </subcellularLocation>
</comment>
<keyword evidence="3 6" id="KW-0812">Transmembrane</keyword>
<dbReference type="PANTHER" id="PTHR43124:SF3">
    <property type="entry name" value="CHLORAMPHENICOL EFFLUX PUMP RV0191"/>
    <property type="match status" value="1"/>
</dbReference>
<feature type="transmembrane region" description="Helical" evidence="6">
    <location>
        <begin position="275"/>
        <end position="292"/>
    </location>
</feature>
<evidence type="ECO:0000256" key="4">
    <source>
        <dbReference type="ARBA" id="ARBA00022989"/>
    </source>
</evidence>
<name>A0ABR5SAG5_9MICO</name>
<feature type="transmembrane region" description="Helical" evidence="6">
    <location>
        <begin position="361"/>
        <end position="381"/>
    </location>
</feature>
<dbReference type="PANTHER" id="PTHR43124">
    <property type="entry name" value="PURINE EFFLUX PUMP PBUE"/>
    <property type="match status" value="1"/>
</dbReference>
<protein>
    <recommendedName>
        <fullName evidence="9">Major facilitator superfamily (MFS) profile domain-containing protein</fullName>
    </recommendedName>
</protein>
<sequence>MKRSFLLRTRILVLGGLGLIAATYGLVRLAYGLFLPDVQHDLGFGADVGGAVSSGASALYCVGAVAGFLLAGRAARWLVVGAALTAGVGVIVMAASPTAPVFGASAVVASTGAGLASPAMVQLVAGRVDGAVRDRAQAVVNSGTGPGLVAAGVLALVLLPDWRTAWTVAGVVTLLVGAVVFLAAGPIGRAVTSGRAPRAVLPDRSWFGAQVVPVVVALLFGAGSAVVWTYGRSALVSAGVPSALTVVAWIVLGVGGASVAVTARWTSGVPAARTWSLTTTLAAVAVLALGLLPHLVVAALMACAVFGWAYTAATGALIAWTTETDQQHAAAGTALLFVVLVAGQALGAAAAGALVEPAGTEATFTIAAAVVAIAAAVPLLVARRGLRSAVPTR</sequence>
<dbReference type="InterPro" id="IPR036259">
    <property type="entry name" value="MFS_trans_sf"/>
</dbReference>
<evidence type="ECO:0000256" key="5">
    <source>
        <dbReference type="ARBA" id="ARBA00023136"/>
    </source>
</evidence>
<keyword evidence="8" id="KW-1185">Reference proteome</keyword>
<feature type="transmembrane region" description="Helical" evidence="6">
    <location>
        <begin position="101"/>
        <end position="126"/>
    </location>
</feature>
<feature type="transmembrane region" description="Helical" evidence="6">
    <location>
        <begin position="138"/>
        <end position="159"/>
    </location>
</feature>
<comment type="caution">
    <text evidence="7">The sequence shown here is derived from an EMBL/GenBank/DDBJ whole genome shotgun (WGS) entry which is preliminary data.</text>
</comment>
<evidence type="ECO:0000256" key="6">
    <source>
        <dbReference type="SAM" id="Phobius"/>
    </source>
</evidence>
<dbReference type="Proteomes" id="UP000078335">
    <property type="component" value="Unassembled WGS sequence"/>
</dbReference>
<feature type="transmembrane region" description="Helical" evidence="6">
    <location>
        <begin position="77"/>
        <end position="95"/>
    </location>
</feature>
<accession>A0ABR5SAG5</accession>
<reference evidence="7 8" key="1">
    <citation type="journal article" date="2016" name="Front. Microbiol.">
        <title>Genomic Resource of Rice Seed Associated Bacteria.</title>
        <authorList>
            <person name="Midha S."/>
            <person name="Bansal K."/>
            <person name="Sharma S."/>
            <person name="Kumar N."/>
            <person name="Patil P.P."/>
            <person name="Chaudhry V."/>
            <person name="Patil P.B."/>
        </authorList>
    </citation>
    <scope>NUCLEOTIDE SEQUENCE [LARGE SCALE GENOMIC DNA]</scope>
    <source>
        <strain evidence="7 8">NS263</strain>
    </source>
</reference>
<feature type="transmembrane region" description="Helical" evidence="6">
    <location>
        <begin position="165"/>
        <end position="185"/>
    </location>
</feature>
<evidence type="ECO:0000256" key="1">
    <source>
        <dbReference type="ARBA" id="ARBA00004651"/>
    </source>
</evidence>
<dbReference type="InterPro" id="IPR011701">
    <property type="entry name" value="MFS"/>
</dbReference>
<feature type="transmembrane region" description="Helical" evidence="6">
    <location>
        <begin position="12"/>
        <end position="31"/>
    </location>
</feature>
<dbReference type="Gene3D" id="1.20.1250.20">
    <property type="entry name" value="MFS general substrate transporter like domains"/>
    <property type="match status" value="1"/>
</dbReference>
<organism evidence="7 8">
    <name type="scientific">Curtobacterium oceanosedimentum</name>
    <dbReference type="NCBI Taxonomy" id="465820"/>
    <lineage>
        <taxon>Bacteria</taxon>
        <taxon>Bacillati</taxon>
        <taxon>Actinomycetota</taxon>
        <taxon>Actinomycetes</taxon>
        <taxon>Micrococcales</taxon>
        <taxon>Microbacteriaceae</taxon>
        <taxon>Curtobacterium</taxon>
    </lineage>
</organism>